<evidence type="ECO:0000256" key="2">
    <source>
        <dbReference type="ARBA" id="ARBA00004496"/>
    </source>
</evidence>
<keyword evidence="5" id="KW-0805">Transcription regulation</keyword>
<evidence type="ECO:0000256" key="9">
    <source>
        <dbReference type="SAM" id="MobiDB-lite"/>
    </source>
</evidence>
<reference evidence="10" key="2">
    <citation type="journal article" date="2016" name="G3 (Bethesda)">
        <title>Genome Evolution in Three Species of Cactophilic Drosophila.</title>
        <authorList>
            <person name="Sanchez-Flores A."/>
            <person name="Penazola F."/>
            <person name="Carpinteyro-Ponce J."/>
            <person name="Nazario-Yepiz N."/>
            <person name="Abreu-Goodger C."/>
            <person name="Machado C.A."/>
            <person name="Markow T.A."/>
        </authorList>
    </citation>
    <scope>NUCLEOTIDE SEQUENCE [LARGE SCALE GENOMIC DNA]</scope>
</reference>
<dbReference type="Gene3D" id="1.20.5.490">
    <property type="entry name" value="Single helix bin"/>
    <property type="match status" value="1"/>
</dbReference>
<keyword evidence="6" id="KW-0804">Transcription</keyword>
<dbReference type="Proteomes" id="UP000694904">
    <property type="component" value="Chromosome 3"/>
</dbReference>
<keyword evidence="4" id="KW-0963">Cytoplasm</keyword>
<keyword evidence="8" id="KW-0175">Coiled coil</keyword>
<comment type="subcellular location">
    <subcellularLocation>
        <location evidence="2">Cytoplasm</location>
    </subcellularLocation>
    <subcellularLocation>
        <location evidence="1">Nucleus</location>
    </subcellularLocation>
</comment>
<dbReference type="InterPro" id="IPR047862">
    <property type="entry name" value="TSC22/BUN_CS"/>
</dbReference>
<evidence type="ECO:0000256" key="4">
    <source>
        <dbReference type="ARBA" id="ARBA00022490"/>
    </source>
</evidence>
<keyword evidence="10" id="KW-1185">Reference proteome</keyword>
<dbReference type="Pfam" id="PF01166">
    <property type="entry name" value="TSC22"/>
    <property type="match status" value="1"/>
</dbReference>
<dbReference type="InterPro" id="IPR000580">
    <property type="entry name" value="TSC22/Bun"/>
</dbReference>
<evidence type="ECO:0000256" key="1">
    <source>
        <dbReference type="ARBA" id="ARBA00004123"/>
    </source>
</evidence>
<protein>
    <submittedName>
        <fullName evidence="11">Protein bunched, class 1/class 3/D/E isoforms isoform X1</fullName>
    </submittedName>
</protein>
<feature type="coiled-coil region" evidence="8">
    <location>
        <begin position="105"/>
        <end position="139"/>
    </location>
</feature>
<feature type="region of interest" description="Disordered" evidence="9">
    <location>
        <begin position="1"/>
        <end position="36"/>
    </location>
</feature>
<dbReference type="SUPFAM" id="SSF58026">
    <property type="entry name" value="Delta-sleep-inducing peptide immunoreactive peptide"/>
    <property type="match status" value="1"/>
</dbReference>
<dbReference type="RefSeq" id="XP_017858110.1">
    <property type="nucleotide sequence ID" value="XM_018002621.1"/>
</dbReference>
<reference evidence="10" key="1">
    <citation type="journal article" date="1997" name="Nucleic Acids Res.">
        <title>tRNAscan-SE: a program for improved detection of transfer RNA genes in genomic sequence.</title>
        <authorList>
            <person name="Lowe T.M."/>
            <person name="Eddy S.R."/>
        </authorList>
    </citation>
    <scope>NUCLEOTIDE SEQUENCE [LARGE SCALE GENOMIC DNA]</scope>
</reference>
<sequence length="259" mass="26298">MAASLANKMAASSNSCSSNSSSSSSSSSAVTMLQQQQQQQQLQQQTNIGLMAASVIQPDYLLNNDRGLFKVYCFIKDFIGASGTSAVAIDNKIEQAMDLVKSHLMIAVREEVEVLKERISELMDKISNLELENNILKSNMSPETLQQLQMQLQIAGSQQPAAVAAPPATPAIQAAPPAATAAVAVTAVTPASAAATSPAASTAPSTIIANGSGTENGSSSNSNSGSGIDAAITTVVEAAQPATNGGSGVAAISTNGPMS</sequence>
<proteinExistence type="inferred from homology"/>
<dbReference type="PANTHER" id="PTHR46745:SF1">
    <property type="entry name" value="TSC22 DOMAIN FAMILY PROTEIN 1"/>
    <property type="match status" value="1"/>
</dbReference>
<dbReference type="GeneID" id="108610489"/>
<name>A0ABM1NT24_DROAR</name>
<evidence type="ECO:0000313" key="11">
    <source>
        <dbReference type="RefSeq" id="XP_017858110.1"/>
    </source>
</evidence>
<keyword evidence="7" id="KW-0539">Nucleus</keyword>
<evidence type="ECO:0000256" key="5">
    <source>
        <dbReference type="ARBA" id="ARBA00023015"/>
    </source>
</evidence>
<reference evidence="11" key="3">
    <citation type="submission" date="2025-08" db="UniProtKB">
        <authorList>
            <consortium name="RefSeq"/>
        </authorList>
    </citation>
    <scope>IDENTIFICATION</scope>
    <source>
        <tissue evidence="11">Whole organism</tissue>
    </source>
</reference>
<evidence type="ECO:0000256" key="8">
    <source>
        <dbReference type="SAM" id="Coils"/>
    </source>
</evidence>
<feature type="region of interest" description="Disordered" evidence="9">
    <location>
        <begin position="193"/>
        <end position="225"/>
    </location>
</feature>
<evidence type="ECO:0000256" key="3">
    <source>
        <dbReference type="ARBA" id="ARBA00007908"/>
    </source>
</evidence>
<evidence type="ECO:0000256" key="7">
    <source>
        <dbReference type="ARBA" id="ARBA00023242"/>
    </source>
</evidence>
<gene>
    <name evidence="11" type="primary">LOC108610489</name>
</gene>
<dbReference type="PANTHER" id="PTHR46745">
    <property type="entry name" value="TSC22 DOMAIN FAMILY PROTEIN 1"/>
    <property type="match status" value="1"/>
</dbReference>
<dbReference type="PROSITE" id="PS01289">
    <property type="entry name" value="TSC22"/>
    <property type="match status" value="1"/>
</dbReference>
<dbReference type="CDD" id="cd21936">
    <property type="entry name" value="ZIP_TSC22D"/>
    <property type="match status" value="1"/>
</dbReference>
<evidence type="ECO:0000256" key="6">
    <source>
        <dbReference type="ARBA" id="ARBA00023163"/>
    </source>
</evidence>
<feature type="compositionally biased region" description="Low complexity" evidence="9">
    <location>
        <begin position="12"/>
        <end position="36"/>
    </location>
</feature>
<evidence type="ECO:0000313" key="10">
    <source>
        <dbReference type="Proteomes" id="UP000694904"/>
    </source>
</evidence>
<accession>A0ABM1NT24</accession>
<organism evidence="10 11">
    <name type="scientific">Drosophila arizonae</name>
    <name type="common">Fruit fly</name>
    <dbReference type="NCBI Taxonomy" id="7263"/>
    <lineage>
        <taxon>Eukaryota</taxon>
        <taxon>Metazoa</taxon>
        <taxon>Ecdysozoa</taxon>
        <taxon>Arthropoda</taxon>
        <taxon>Hexapoda</taxon>
        <taxon>Insecta</taxon>
        <taxon>Pterygota</taxon>
        <taxon>Neoptera</taxon>
        <taxon>Endopterygota</taxon>
        <taxon>Diptera</taxon>
        <taxon>Brachycera</taxon>
        <taxon>Muscomorpha</taxon>
        <taxon>Ephydroidea</taxon>
        <taxon>Drosophilidae</taxon>
        <taxon>Drosophila</taxon>
    </lineage>
</organism>
<comment type="similarity">
    <text evidence="3">Belongs to the TSC-22/Dip/Bun family.</text>
</comment>